<accession>A0A5B7JZC5</accession>
<keyword evidence="3" id="KW-1185">Reference proteome</keyword>
<evidence type="ECO:0000313" key="3">
    <source>
        <dbReference type="Proteomes" id="UP000324222"/>
    </source>
</evidence>
<evidence type="ECO:0008006" key="4">
    <source>
        <dbReference type="Google" id="ProtNLM"/>
    </source>
</evidence>
<keyword evidence="1" id="KW-0732">Signal</keyword>
<feature type="signal peptide" evidence="1">
    <location>
        <begin position="1"/>
        <end position="42"/>
    </location>
</feature>
<protein>
    <recommendedName>
        <fullName evidence="4">Secreted protein</fullName>
    </recommendedName>
</protein>
<dbReference type="Proteomes" id="UP000324222">
    <property type="component" value="Unassembled WGS sequence"/>
</dbReference>
<comment type="caution">
    <text evidence="2">The sequence shown here is derived from an EMBL/GenBank/DDBJ whole genome shotgun (WGS) entry which is preliminary data.</text>
</comment>
<gene>
    <name evidence="2" type="ORF">E2C01_093890</name>
</gene>
<evidence type="ECO:0000256" key="1">
    <source>
        <dbReference type="SAM" id="SignalP"/>
    </source>
</evidence>
<reference evidence="2 3" key="1">
    <citation type="submission" date="2019-05" db="EMBL/GenBank/DDBJ databases">
        <title>Another draft genome of Portunus trituberculatus and its Hox gene families provides insights of decapod evolution.</title>
        <authorList>
            <person name="Jeong J.-H."/>
            <person name="Song I."/>
            <person name="Kim S."/>
            <person name="Choi T."/>
            <person name="Kim D."/>
            <person name="Ryu S."/>
            <person name="Kim W."/>
        </authorList>
    </citation>
    <scope>NUCLEOTIDE SEQUENCE [LARGE SCALE GENOMIC DNA]</scope>
    <source>
        <tissue evidence="2">Muscle</tissue>
    </source>
</reference>
<feature type="chain" id="PRO_5022752623" description="Secreted protein" evidence="1">
    <location>
        <begin position="43"/>
        <end position="70"/>
    </location>
</feature>
<name>A0A5B7JZC5_PORTR</name>
<dbReference type="AlphaFoldDB" id="A0A5B7JZC5"/>
<proteinExistence type="predicted"/>
<evidence type="ECO:0000313" key="2">
    <source>
        <dbReference type="EMBL" id="MPC98517.1"/>
    </source>
</evidence>
<sequence length="70" mass="7686">MHILPSCNFCCSVFGRIPRARRLLSSSLCLVCLMGVSETVAAASTKETCLAISRLRRRSKTATPRTNTNK</sequence>
<dbReference type="EMBL" id="VSRR010114426">
    <property type="protein sequence ID" value="MPC98517.1"/>
    <property type="molecule type" value="Genomic_DNA"/>
</dbReference>
<organism evidence="2 3">
    <name type="scientific">Portunus trituberculatus</name>
    <name type="common">Swimming crab</name>
    <name type="synonym">Neptunus trituberculatus</name>
    <dbReference type="NCBI Taxonomy" id="210409"/>
    <lineage>
        <taxon>Eukaryota</taxon>
        <taxon>Metazoa</taxon>
        <taxon>Ecdysozoa</taxon>
        <taxon>Arthropoda</taxon>
        <taxon>Crustacea</taxon>
        <taxon>Multicrustacea</taxon>
        <taxon>Malacostraca</taxon>
        <taxon>Eumalacostraca</taxon>
        <taxon>Eucarida</taxon>
        <taxon>Decapoda</taxon>
        <taxon>Pleocyemata</taxon>
        <taxon>Brachyura</taxon>
        <taxon>Eubrachyura</taxon>
        <taxon>Portunoidea</taxon>
        <taxon>Portunidae</taxon>
        <taxon>Portuninae</taxon>
        <taxon>Portunus</taxon>
    </lineage>
</organism>